<feature type="compositionally biased region" description="Polar residues" evidence="8">
    <location>
        <begin position="277"/>
        <end position="295"/>
    </location>
</feature>
<keyword evidence="3" id="KW-0808">Transferase</keyword>
<keyword evidence="4 7" id="KW-0547">Nucleotide-binding</keyword>
<evidence type="ECO:0000256" key="3">
    <source>
        <dbReference type="ARBA" id="ARBA00022679"/>
    </source>
</evidence>
<evidence type="ECO:0000256" key="7">
    <source>
        <dbReference type="PROSITE-ProRule" id="PRU10141"/>
    </source>
</evidence>
<keyword evidence="6 7" id="KW-0067">ATP-binding</keyword>
<dbReference type="SUPFAM" id="SSF56112">
    <property type="entry name" value="Protein kinase-like (PK-like)"/>
    <property type="match status" value="1"/>
</dbReference>
<keyword evidence="5 11" id="KW-0418">Kinase</keyword>
<feature type="region of interest" description="Disordered" evidence="8">
    <location>
        <begin position="276"/>
        <end position="307"/>
    </location>
</feature>
<proteinExistence type="predicted"/>
<dbReference type="InterPro" id="IPR008271">
    <property type="entry name" value="Ser/Thr_kinase_AS"/>
</dbReference>
<dbReference type="PANTHER" id="PTHR43289:SF6">
    <property type="entry name" value="SERINE_THREONINE-PROTEIN KINASE NEKL-3"/>
    <property type="match status" value="1"/>
</dbReference>
<accession>A0A7C9P9A8</accession>
<dbReference type="PANTHER" id="PTHR43289">
    <property type="entry name" value="MITOGEN-ACTIVATED PROTEIN KINASE KINASE KINASE 20-RELATED"/>
    <property type="match status" value="1"/>
</dbReference>
<dbReference type="PROSITE" id="PS00107">
    <property type="entry name" value="PROTEIN_KINASE_ATP"/>
    <property type="match status" value="1"/>
</dbReference>
<dbReference type="CDD" id="cd14014">
    <property type="entry name" value="STKc_PknB_like"/>
    <property type="match status" value="1"/>
</dbReference>
<dbReference type="Proteomes" id="UP000483432">
    <property type="component" value="Unassembled WGS sequence"/>
</dbReference>
<evidence type="ECO:0000259" key="10">
    <source>
        <dbReference type="PROSITE" id="PS50011"/>
    </source>
</evidence>
<dbReference type="InterPro" id="IPR011009">
    <property type="entry name" value="Kinase-like_dom_sf"/>
</dbReference>
<evidence type="ECO:0000256" key="6">
    <source>
        <dbReference type="ARBA" id="ARBA00022840"/>
    </source>
</evidence>
<gene>
    <name evidence="11" type="ORF">GZ085_12900</name>
</gene>
<dbReference type="Gene3D" id="1.10.510.10">
    <property type="entry name" value="Transferase(Phosphotransferase) domain 1"/>
    <property type="match status" value="1"/>
</dbReference>
<dbReference type="InterPro" id="IPR000719">
    <property type="entry name" value="Prot_kinase_dom"/>
</dbReference>
<keyword evidence="9" id="KW-1133">Transmembrane helix</keyword>
<evidence type="ECO:0000256" key="5">
    <source>
        <dbReference type="ARBA" id="ARBA00022777"/>
    </source>
</evidence>
<dbReference type="FunFam" id="1.10.510.10:FF:000021">
    <property type="entry name" value="Serine/threonine protein kinase"/>
    <property type="match status" value="1"/>
</dbReference>
<feature type="transmembrane region" description="Helical" evidence="9">
    <location>
        <begin position="344"/>
        <end position="361"/>
    </location>
</feature>
<dbReference type="InterPro" id="IPR013229">
    <property type="entry name" value="PEGA"/>
</dbReference>
<reference evidence="11 12" key="1">
    <citation type="submission" date="2019-09" db="EMBL/GenBank/DDBJ databases">
        <title>H2 Metabolism Revealed by Metagenomic Analysis in Subglacial Sediment of East Antarctica.</title>
        <authorList>
            <person name="Yang Z."/>
            <person name="Zhang Y."/>
            <person name="Lv Y."/>
            <person name="Yan W."/>
            <person name="Xiao X."/>
            <person name="Sun B."/>
            <person name="Ma H."/>
        </authorList>
    </citation>
    <scope>NUCLEOTIDE SEQUENCE [LARGE SCALE GENOMIC DNA]</scope>
    <source>
        <strain evidence="11">Bin2_2</strain>
    </source>
</reference>
<evidence type="ECO:0000256" key="4">
    <source>
        <dbReference type="ARBA" id="ARBA00022741"/>
    </source>
</evidence>
<keyword evidence="9" id="KW-0472">Membrane</keyword>
<dbReference type="GO" id="GO:0004674">
    <property type="term" value="F:protein serine/threonine kinase activity"/>
    <property type="evidence" value="ECO:0007669"/>
    <property type="project" value="UniProtKB-KW"/>
</dbReference>
<evidence type="ECO:0000256" key="8">
    <source>
        <dbReference type="SAM" id="MobiDB-lite"/>
    </source>
</evidence>
<dbReference type="PROSITE" id="PS00108">
    <property type="entry name" value="PROTEIN_KINASE_ST"/>
    <property type="match status" value="1"/>
</dbReference>
<evidence type="ECO:0000313" key="12">
    <source>
        <dbReference type="Proteomes" id="UP000483432"/>
    </source>
</evidence>
<dbReference type="PROSITE" id="PS50011">
    <property type="entry name" value="PROTEIN_KINASE_DOM"/>
    <property type="match status" value="1"/>
</dbReference>
<evidence type="ECO:0000256" key="1">
    <source>
        <dbReference type="ARBA" id="ARBA00012513"/>
    </source>
</evidence>
<dbReference type="AlphaFoldDB" id="A0A7C9P9A8"/>
<protein>
    <recommendedName>
        <fullName evidence="1">non-specific serine/threonine protein kinase</fullName>
        <ecNumber evidence="1">2.7.11.1</ecNumber>
    </recommendedName>
</protein>
<dbReference type="Pfam" id="PF08308">
    <property type="entry name" value="PEGA"/>
    <property type="match status" value="1"/>
</dbReference>
<sequence>MLNQTKIGRYEVIAPLGQGAMGTVYKAVDPLIERTVAIKTISLNLSKEELVEFEERFYREAKSAGRLNHPNIVTIYDVGETGDIAYIAMEYLEGESLREMLDSGVVLPVDLIGKIAARIASALNYAHENHVVHRDIKPANIMITPNHNVKIMDFGIAQIPTGSRTQLGTVLGSPKYMAPEQVVGKATDGKTDIFALGVVLYEMLTGTTPFNGDNLSAIMYKILNEEPAPPSTLNPRVPPIFDQIVSRALAKRPEDRYQTAREFARDLRNQDAVPLHASSQPAADNPSASSRQATRQPADEQDTTMFLPPHKARKVIAAASVDQRAGIKGKIASTLQGSRLNRKALLVAVPLLAIAVFAIYMRSSQPMQAAEPVPVASVLEVPRVTTAQPAAVSDIKIDVPSMVSEIPSARVIPPAKVATAPAALTQANATLTFAISPWGEVFIDGKNRGVSPPLNTLQLEAGRHTVEIRNKAFAGYRDTVHVKPGQSLKIKHKFR</sequence>
<organism evidence="11 12">
    <name type="scientific">Sulfuriferula multivorans</name>
    <dbReference type="NCBI Taxonomy" id="1559896"/>
    <lineage>
        <taxon>Bacteria</taxon>
        <taxon>Pseudomonadati</taxon>
        <taxon>Pseudomonadota</taxon>
        <taxon>Betaproteobacteria</taxon>
        <taxon>Nitrosomonadales</taxon>
        <taxon>Sulfuricellaceae</taxon>
        <taxon>Sulfuriferula</taxon>
    </lineage>
</organism>
<evidence type="ECO:0000256" key="9">
    <source>
        <dbReference type="SAM" id="Phobius"/>
    </source>
</evidence>
<keyword evidence="2" id="KW-0723">Serine/threonine-protein kinase</keyword>
<name>A0A7C9P9A8_9PROT</name>
<feature type="domain" description="Protein kinase" evidence="10">
    <location>
        <begin position="10"/>
        <end position="273"/>
    </location>
</feature>
<keyword evidence="9" id="KW-0812">Transmembrane</keyword>
<dbReference type="GO" id="GO:0005524">
    <property type="term" value="F:ATP binding"/>
    <property type="evidence" value="ECO:0007669"/>
    <property type="project" value="UniProtKB-UniRule"/>
</dbReference>
<dbReference type="Pfam" id="PF00069">
    <property type="entry name" value="Pkinase"/>
    <property type="match status" value="1"/>
</dbReference>
<dbReference type="SMART" id="SM00220">
    <property type="entry name" value="S_TKc"/>
    <property type="match status" value="1"/>
</dbReference>
<evidence type="ECO:0000256" key="2">
    <source>
        <dbReference type="ARBA" id="ARBA00022527"/>
    </source>
</evidence>
<dbReference type="Gene3D" id="3.30.200.20">
    <property type="entry name" value="Phosphorylase Kinase, domain 1"/>
    <property type="match status" value="1"/>
</dbReference>
<dbReference type="EMBL" id="JAAFGW010000236">
    <property type="protein sequence ID" value="NDP49259.1"/>
    <property type="molecule type" value="Genomic_DNA"/>
</dbReference>
<dbReference type="EC" id="2.7.11.1" evidence="1"/>
<dbReference type="InterPro" id="IPR017441">
    <property type="entry name" value="Protein_kinase_ATP_BS"/>
</dbReference>
<feature type="binding site" evidence="7">
    <location>
        <position position="39"/>
    </location>
    <ligand>
        <name>ATP</name>
        <dbReference type="ChEBI" id="CHEBI:30616"/>
    </ligand>
</feature>
<comment type="caution">
    <text evidence="11">The sequence shown here is derived from an EMBL/GenBank/DDBJ whole genome shotgun (WGS) entry which is preliminary data.</text>
</comment>
<evidence type="ECO:0000313" key="11">
    <source>
        <dbReference type="EMBL" id="NDP49259.1"/>
    </source>
</evidence>